<dbReference type="AlphaFoldDB" id="U9T2T1"/>
<name>U9T2T1_RHIID</name>
<dbReference type="VEuPathDB" id="FungiDB:RhiirFUN_011273"/>
<sequence length="115" mass="13684">MEMSVRNRGLVYVHPSDAWNFGEKSDNIYLICFLYFHTEINNLQRSSRLKKRETRNIKKRFVKATESLGRGFLYRRPVPGRVLFRPGRMDFDRLFLRKPVALQVSLDLFGRIGFQ</sequence>
<protein>
    <submittedName>
        <fullName evidence="1">Uncharacterized protein</fullName>
    </submittedName>
</protein>
<dbReference type="HOGENOM" id="CLU_2110265_0_0_1"/>
<gene>
    <name evidence="1" type="ORF">GLOINDRAFT_87336</name>
</gene>
<organism evidence="1">
    <name type="scientific">Rhizophagus irregularis (strain DAOM 181602 / DAOM 197198 / MUCL 43194)</name>
    <name type="common">Arbuscular mycorrhizal fungus</name>
    <name type="synonym">Glomus intraradices</name>
    <dbReference type="NCBI Taxonomy" id="747089"/>
    <lineage>
        <taxon>Eukaryota</taxon>
        <taxon>Fungi</taxon>
        <taxon>Fungi incertae sedis</taxon>
        <taxon>Mucoromycota</taxon>
        <taxon>Glomeromycotina</taxon>
        <taxon>Glomeromycetes</taxon>
        <taxon>Glomerales</taxon>
        <taxon>Glomeraceae</taxon>
        <taxon>Rhizophagus</taxon>
    </lineage>
</organism>
<evidence type="ECO:0000313" key="1">
    <source>
        <dbReference type="EMBL" id="ESA00638.1"/>
    </source>
</evidence>
<proteinExistence type="predicted"/>
<dbReference type="EMBL" id="KI297059">
    <property type="protein sequence ID" value="ESA00638.1"/>
    <property type="molecule type" value="Genomic_DNA"/>
</dbReference>
<reference evidence="1" key="1">
    <citation type="submission" date="2013-07" db="EMBL/GenBank/DDBJ databases">
        <title>The genome of an arbuscular mycorrhizal fungus provides insights into the evolution of the oldest plant symbiosis.</title>
        <authorList>
            <consortium name="DOE Joint Genome Institute"/>
            <person name="Tisserant E."/>
            <person name="Malbreil M."/>
            <person name="Kuo A."/>
            <person name="Kohler A."/>
            <person name="Symeonidi A."/>
            <person name="Balestrini R."/>
            <person name="Charron P."/>
            <person name="Duensing N."/>
            <person name="Frei-dit-Frey N."/>
            <person name="Gianinazzi-Pearson V."/>
            <person name="Gilbert B."/>
            <person name="Handa Y."/>
            <person name="Hijri M."/>
            <person name="Kaul R."/>
            <person name="Kawaguchi M."/>
            <person name="Krajinski F."/>
            <person name="Lammers P."/>
            <person name="Lapierre D."/>
            <person name="Masclaux F.G."/>
            <person name="Murat C."/>
            <person name="Morin E."/>
            <person name="Ndikumana S."/>
            <person name="Pagni M."/>
            <person name="Petitpierre D."/>
            <person name="Requena N."/>
            <person name="Rosikiewicz P."/>
            <person name="Riley R."/>
            <person name="Saito K."/>
            <person name="San Clemente H."/>
            <person name="Shapiro H."/>
            <person name="van Tuinen D."/>
            <person name="Becard G."/>
            <person name="Bonfante P."/>
            <person name="Paszkowski U."/>
            <person name="Shachar-Hill Y."/>
            <person name="Young J.P."/>
            <person name="Sanders I.R."/>
            <person name="Henrissat B."/>
            <person name="Rensing S.A."/>
            <person name="Grigoriev I.V."/>
            <person name="Corradi N."/>
            <person name="Roux C."/>
            <person name="Martin F."/>
        </authorList>
    </citation>
    <scope>NUCLEOTIDE SEQUENCE</scope>
    <source>
        <strain evidence="1">DAOM 197198</strain>
    </source>
</reference>
<accession>U9T2T1</accession>